<dbReference type="InterPro" id="IPR051326">
    <property type="entry name" value="Kynurenine-oxoglutarate_AT"/>
</dbReference>
<dbReference type="GO" id="GO:0030170">
    <property type="term" value="F:pyridoxal phosphate binding"/>
    <property type="evidence" value="ECO:0007669"/>
    <property type="project" value="InterPro"/>
</dbReference>
<dbReference type="InterPro" id="IPR015424">
    <property type="entry name" value="PyrdxlP-dep_Trfase"/>
</dbReference>
<dbReference type="EMBL" id="HE663493">
    <property type="protein sequence ID" value="CCG09661.1"/>
    <property type="molecule type" value="Genomic_DNA"/>
</dbReference>
<keyword evidence="7" id="KW-1185">Reference proteome</keyword>
<reference evidence="6 7" key="1">
    <citation type="submission" date="2012-02" db="EMBL/GenBank/DDBJ databases">
        <title>Shotgun genome sequence of Phaeospirillum photometricum DSM 122.</title>
        <authorList>
            <person name="Duquesne K."/>
            <person name="Sturgis J."/>
        </authorList>
    </citation>
    <scope>NUCLEOTIDE SEQUENCE [LARGE SCALE GENOMIC DNA]</scope>
    <source>
        <strain evidence="7">DSM122</strain>
    </source>
</reference>
<dbReference type="Gene3D" id="3.40.640.10">
    <property type="entry name" value="Type I PLP-dependent aspartate aminotransferase-like (Major domain)"/>
    <property type="match status" value="1"/>
</dbReference>
<dbReference type="EC" id="2.6.1.-" evidence="6"/>
<gene>
    <name evidence="6" type="ORF">RSPPHO_03035</name>
</gene>
<dbReference type="PANTHER" id="PTHR43807">
    <property type="entry name" value="FI04487P"/>
    <property type="match status" value="1"/>
</dbReference>
<dbReference type="InterPro" id="IPR004839">
    <property type="entry name" value="Aminotransferase_I/II_large"/>
</dbReference>
<dbReference type="PANTHER" id="PTHR43807:SF20">
    <property type="entry name" value="FI04487P"/>
    <property type="match status" value="1"/>
</dbReference>
<dbReference type="InterPro" id="IPR015422">
    <property type="entry name" value="PyrdxlP-dep_Trfase_small"/>
</dbReference>
<dbReference type="KEGG" id="rpm:RSPPHO_03035"/>
<feature type="domain" description="Aminotransferase class I/classII large" evidence="5">
    <location>
        <begin position="35"/>
        <end position="391"/>
    </location>
</feature>
<proteinExistence type="predicted"/>
<dbReference type="Pfam" id="PF00155">
    <property type="entry name" value="Aminotran_1_2"/>
    <property type="match status" value="1"/>
</dbReference>
<dbReference type="CDD" id="cd00609">
    <property type="entry name" value="AAT_like"/>
    <property type="match status" value="1"/>
</dbReference>
<dbReference type="GO" id="GO:0005737">
    <property type="term" value="C:cytoplasm"/>
    <property type="evidence" value="ECO:0007669"/>
    <property type="project" value="TreeGrafter"/>
</dbReference>
<organism evidence="6 7">
    <name type="scientific">Pararhodospirillum photometricum DSM 122</name>
    <dbReference type="NCBI Taxonomy" id="1150469"/>
    <lineage>
        <taxon>Bacteria</taxon>
        <taxon>Pseudomonadati</taxon>
        <taxon>Pseudomonadota</taxon>
        <taxon>Alphaproteobacteria</taxon>
        <taxon>Rhodospirillales</taxon>
        <taxon>Rhodospirillaceae</taxon>
        <taxon>Pararhodospirillum</taxon>
    </lineage>
</organism>
<keyword evidence="3 6" id="KW-0808">Transferase</keyword>
<evidence type="ECO:0000256" key="4">
    <source>
        <dbReference type="ARBA" id="ARBA00022898"/>
    </source>
</evidence>
<name>H6SQE2_PARPM</name>
<keyword evidence="2 6" id="KW-0032">Aminotransferase</keyword>
<evidence type="ECO:0000259" key="5">
    <source>
        <dbReference type="Pfam" id="PF00155"/>
    </source>
</evidence>
<keyword evidence="4" id="KW-0663">Pyridoxal phosphate</keyword>
<accession>H6SQE2</accession>
<evidence type="ECO:0000256" key="3">
    <source>
        <dbReference type="ARBA" id="ARBA00022679"/>
    </source>
</evidence>
<dbReference type="NCBIfam" id="NF006488">
    <property type="entry name" value="PRK08912.1"/>
    <property type="match status" value="1"/>
</dbReference>
<dbReference type="eggNOG" id="COG0436">
    <property type="taxonomic scope" value="Bacteria"/>
</dbReference>
<dbReference type="AlphaFoldDB" id="H6SQE2"/>
<sequence>MSGGLGMKAANALFSSLGTTIFTVMSRLAQEHGAINLGQGFPEGLEPPDVIEAARAALTAGPHQYPPMMGEPVLRQAVAAHEARFYGLDIDWEREVLVTSGATEALADALFGLIEPGDEVVLLEPLYDSYLPIVRRAGGIPRLVRLEPPHWDLPREALARAFGPRTKLMILNSPMNPCGKVFSPEELVFLADLLERHDAYALCDEVYEHLVFDGRPHVPLMTVPGMRERCVRIGSAGKTFSLTNWKVGLIVAAPALLEPIAKAHQYLTFTTPIPLQRAVAYGLGKDDAYFDGLKADMQARRDRLARGLEALGVGVLACAGTYFLSADFRPLGVDRPDAELCRWLTTEAKVTLVPVSAFYAQDTSDSPPPAHLVRFCFAKRDADLDEALARLGRFFNKATQP</sequence>
<protein>
    <submittedName>
        <fullName evidence="6">Aminotransferase</fullName>
        <ecNumber evidence="6">2.6.1.-</ecNumber>
    </submittedName>
</protein>
<dbReference type="InterPro" id="IPR015421">
    <property type="entry name" value="PyrdxlP-dep_Trfase_major"/>
</dbReference>
<dbReference type="Proteomes" id="UP000033220">
    <property type="component" value="Chromosome DSM 122"/>
</dbReference>
<comment type="cofactor">
    <cofactor evidence="1">
        <name>pyridoxal 5'-phosphate</name>
        <dbReference type="ChEBI" id="CHEBI:597326"/>
    </cofactor>
</comment>
<dbReference type="STRING" id="1150469.RSPPHO_03035"/>
<evidence type="ECO:0000256" key="2">
    <source>
        <dbReference type="ARBA" id="ARBA00022576"/>
    </source>
</evidence>
<evidence type="ECO:0000313" key="6">
    <source>
        <dbReference type="EMBL" id="CCG09661.1"/>
    </source>
</evidence>
<dbReference type="PATRIC" id="fig|1150469.3.peg.3422"/>
<evidence type="ECO:0000256" key="1">
    <source>
        <dbReference type="ARBA" id="ARBA00001933"/>
    </source>
</evidence>
<evidence type="ECO:0000313" key="7">
    <source>
        <dbReference type="Proteomes" id="UP000033220"/>
    </source>
</evidence>
<dbReference type="GO" id="GO:0016212">
    <property type="term" value="F:kynurenine-oxoglutarate transaminase activity"/>
    <property type="evidence" value="ECO:0007669"/>
    <property type="project" value="TreeGrafter"/>
</dbReference>
<dbReference type="SUPFAM" id="SSF53383">
    <property type="entry name" value="PLP-dependent transferases"/>
    <property type="match status" value="1"/>
</dbReference>
<dbReference type="HOGENOM" id="CLU_017584_4_0_5"/>
<dbReference type="Gene3D" id="3.90.1150.10">
    <property type="entry name" value="Aspartate Aminotransferase, domain 1"/>
    <property type="match status" value="1"/>
</dbReference>